<organism evidence="1">
    <name type="scientific">Rhizophagus irregularis (strain DAOM 181602 / DAOM 197198 / MUCL 43194)</name>
    <name type="common">Arbuscular mycorrhizal fungus</name>
    <name type="synonym">Glomus intraradices</name>
    <dbReference type="NCBI Taxonomy" id="747089"/>
    <lineage>
        <taxon>Eukaryota</taxon>
        <taxon>Fungi</taxon>
        <taxon>Fungi incertae sedis</taxon>
        <taxon>Mucoromycota</taxon>
        <taxon>Glomeromycotina</taxon>
        <taxon>Glomeromycetes</taxon>
        <taxon>Glomerales</taxon>
        <taxon>Glomeraceae</taxon>
        <taxon>Rhizophagus</taxon>
    </lineage>
</organism>
<dbReference type="EMBL" id="KI296575">
    <property type="protein sequence ID" value="ESA01291.1"/>
    <property type="molecule type" value="Genomic_DNA"/>
</dbReference>
<name>U9TD41_RHIID</name>
<proteinExistence type="predicted"/>
<dbReference type="AlphaFoldDB" id="U9TD41"/>
<protein>
    <submittedName>
        <fullName evidence="1">Uncharacterized protein</fullName>
    </submittedName>
</protein>
<dbReference type="HOGENOM" id="CLU_2127058_0_0_1"/>
<sequence>WNFLDPHYYICNRNIFLNYCANVIFPRSHDISIPGNFCPRIRTRVIIIRIFNEISPPSSGAVKELSTTPWYSVLINWVIFKVSKYILYKISTDISILNLPQSFRAQSLLLFRTK</sequence>
<feature type="non-terminal residue" evidence="1">
    <location>
        <position position="1"/>
    </location>
</feature>
<reference evidence="1" key="1">
    <citation type="submission" date="2013-07" db="EMBL/GenBank/DDBJ databases">
        <title>The genome of an arbuscular mycorrhizal fungus provides insights into the evolution of the oldest plant symbiosis.</title>
        <authorList>
            <consortium name="DOE Joint Genome Institute"/>
            <person name="Tisserant E."/>
            <person name="Malbreil M."/>
            <person name="Kuo A."/>
            <person name="Kohler A."/>
            <person name="Symeonidi A."/>
            <person name="Balestrini R."/>
            <person name="Charron P."/>
            <person name="Duensing N."/>
            <person name="Frei-dit-Frey N."/>
            <person name="Gianinazzi-Pearson V."/>
            <person name="Gilbert B."/>
            <person name="Handa Y."/>
            <person name="Hijri M."/>
            <person name="Kaul R."/>
            <person name="Kawaguchi M."/>
            <person name="Krajinski F."/>
            <person name="Lammers P."/>
            <person name="Lapierre D."/>
            <person name="Masclaux F.G."/>
            <person name="Murat C."/>
            <person name="Morin E."/>
            <person name="Ndikumana S."/>
            <person name="Pagni M."/>
            <person name="Petitpierre D."/>
            <person name="Requena N."/>
            <person name="Rosikiewicz P."/>
            <person name="Riley R."/>
            <person name="Saito K."/>
            <person name="San Clemente H."/>
            <person name="Shapiro H."/>
            <person name="van Tuinen D."/>
            <person name="Becard G."/>
            <person name="Bonfante P."/>
            <person name="Paszkowski U."/>
            <person name="Shachar-Hill Y."/>
            <person name="Young J.P."/>
            <person name="Sanders I.R."/>
            <person name="Henrissat B."/>
            <person name="Rensing S.A."/>
            <person name="Grigoriev I.V."/>
            <person name="Corradi N."/>
            <person name="Roux C."/>
            <person name="Martin F."/>
        </authorList>
    </citation>
    <scope>NUCLEOTIDE SEQUENCE</scope>
    <source>
        <strain evidence="1">DAOM 197198</strain>
    </source>
</reference>
<gene>
    <name evidence="1" type="ORF">GLOINDRAFT_87014</name>
</gene>
<evidence type="ECO:0000313" key="1">
    <source>
        <dbReference type="EMBL" id="ESA01291.1"/>
    </source>
</evidence>
<accession>U9TD41</accession>